<dbReference type="Proteomes" id="UP000239663">
    <property type="component" value="Unassembled WGS sequence"/>
</dbReference>
<protein>
    <submittedName>
        <fullName evidence="1">Uncharacterized protein</fullName>
    </submittedName>
</protein>
<reference evidence="1 2" key="1">
    <citation type="submission" date="2017-12" db="EMBL/GenBank/DDBJ databases">
        <title>Taxonomic description and draft genome of Pradoshia cofamensis Gen. nov., sp. nov., a thermotolerant bacillale isolated from anterior gut of earthworm Eisenia fetida.</title>
        <authorList>
            <person name="Saha T."/>
            <person name="Chakraborty R."/>
        </authorList>
    </citation>
    <scope>NUCLEOTIDE SEQUENCE [LARGE SCALE GENOMIC DNA]</scope>
    <source>
        <strain evidence="1 2">EAG3</strain>
    </source>
</reference>
<evidence type="ECO:0000313" key="1">
    <source>
        <dbReference type="EMBL" id="PQD95499.1"/>
    </source>
</evidence>
<evidence type="ECO:0000313" key="2">
    <source>
        <dbReference type="Proteomes" id="UP000239663"/>
    </source>
</evidence>
<dbReference type="AlphaFoldDB" id="A0A2S7N0F3"/>
<dbReference type="EMBL" id="PKOZ01000004">
    <property type="protein sequence ID" value="PQD95499.1"/>
    <property type="molecule type" value="Genomic_DNA"/>
</dbReference>
<proteinExistence type="predicted"/>
<organism evidence="1 2">
    <name type="scientific">Pradoshia eiseniae</name>
    <dbReference type="NCBI Taxonomy" id="2064768"/>
    <lineage>
        <taxon>Bacteria</taxon>
        <taxon>Bacillati</taxon>
        <taxon>Bacillota</taxon>
        <taxon>Bacilli</taxon>
        <taxon>Bacillales</taxon>
        <taxon>Bacillaceae</taxon>
        <taxon>Pradoshia</taxon>
    </lineage>
</organism>
<keyword evidence="2" id="KW-1185">Reference proteome</keyword>
<accession>A0A2S7N0F3</accession>
<comment type="caution">
    <text evidence="1">The sequence shown here is derived from an EMBL/GenBank/DDBJ whole genome shotgun (WGS) entry which is preliminary data.</text>
</comment>
<name>A0A2S7N0F3_9BACI</name>
<sequence length="75" mass="8674">MIENTDAGEEGIFEVLNGRIEDVIEGVCRWAVFIVSIYRKEENGLVGVYINYLNIINSQNINRKIMLDYAFNILF</sequence>
<gene>
    <name evidence="1" type="ORF">CYL18_09455</name>
</gene>